<evidence type="ECO:0000313" key="2">
    <source>
        <dbReference type="EMBL" id="GHF04569.1"/>
    </source>
</evidence>
<comment type="caution">
    <text evidence="2">The sequence shown here is derived from an EMBL/GenBank/DDBJ whole genome shotgun (WGS) entry which is preliminary data.</text>
</comment>
<dbReference type="Proteomes" id="UP000609802">
    <property type="component" value="Unassembled WGS sequence"/>
</dbReference>
<dbReference type="RefSeq" id="WP_191287109.1">
    <property type="nucleotide sequence ID" value="NZ_BNCH01000007.1"/>
</dbReference>
<keyword evidence="1" id="KW-0732">Signal</keyword>
<dbReference type="EMBL" id="BNCH01000007">
    <property type="protein sequence ID" value="GHF04569.1"/>
    <property type="molecule type" value="Genomic_DNA"/>
</dbReference>
<organism evidence="2 3">
    <name type="scientific">Aliiroseovarius zhejiangensis</name>
    <dbReference type="NCBI Taxonomy" id="1632025"/>
    <lineage>
        <taxon>Bacteria</taxon>
        <taxon>Pseudomonadati</taxon>
        <taxon>Pseudomonadota</taxon>
        <taxon>Alphaproteobacteria</taxon>
        <taxon>Rhodobacterales</taxon>
        <taxon>Paracoccaceae</taxon>
        <taxon>Aliiroseovarius</taxon>
    </lineage>
</organism>
<evidence type="ECO:0000313" key="3">
    <source>
        <dbReference type="Proteomes" id="UP000609802"/>
    </source>
</evidence>
<feature type="chain" id="PRO_5046338306" description="Copper resistance protein B" evidence="1">
    <location>
        <begin position="23"/>
        <end position="220"/>
    </location>
</feature>
<proteinExistence type="predicted"/>
<feature type="signal peptide" evidence="1">
    <location>
        <begin position="1"/>
        <end position="22"/>
    </location>
</feature>
<protein>
    <recommendedName>
        <fullName evidence="4">Copper resistance protein B</fullName>
    </recommendedName>
</protein>
<name>A0ABQ3JAT3_9RHOB</name>
<sequence>MHHWFVLLALALLVVSGDPVHAGAWPREKGEGFVSGQVRQDVDTPEDAPTVSIYGEYGLSDRWTIGGKLDYALAVRDIARMKAFARWHVPDDGGPWRKAIGFAVEGTEDDPQAVPSLHLGRGFDTAIGPGWLDMELAANVSILEERVDYSAFAQIGVKPTPRLMTMVALDVTRMDAGAQVDLTPSVVWEYRSGKHLQLEWSSALEGAVKHEIAAGIWLEF</sequence>
<evidence type="ECO:0008006" key="4">
    <source>
        <dbReference type="Google" id="ProtNLM"/>
    </source>
</evidence>
<accession>A0ABQ3JAT3</accession>
<keyword evidence="3" id="KW-1185">Reference proteome</keyword>
<reference evidence="3" key="1">
    <citation type="journal article" date="2019" name="Int. J. Syst. Evol. Microbiol.">
        <title>The Global Catalogue of Microorganisms (GCM) 10K type strain sequencing project: providing services to taxonomists for standard genome sequencing and annotation.</title>
        <authorList>
            <consortium name="The Broad Institute Genomics Platform"/>
            <consortium name="The Broad Institute Genome Sequencing Center for Infectious Disease"/>
            <person name="Wu L."/>
            <person name="Ma J."/>
        </authorList>
    </citation>
    <scope>NUCLEOTIDE SEQUENCE [LARGE SCALE GENOMIC DNA]</scope>
    <source>
        <strain evidence="3">KCTC 42443</strain>
    </source>
</reference>
<evidence type="ECO:0000256" key="1">
    <source>
        <dbReference type="SAM" id="SignalP"/>
    </source>
</evidence>
<gene>
    <name evidence="2" type="ORF">GCM10016455_27290</name>
</gene>